<comment type="caution">
    <text evidence="6">The sequence shown here is derived from an EMBL/GenBank/DDBJ whole genome shotgun (WGS) entry which is preliminary data.</text>
</comment>
<sequence length="136" mass="15445">MNDMQKPVDVKQLNSLALAYMGDAVYEVYIRHHLLHLGKTKPHHLHKAATKYVSAKAQASILKMFIEQEVLTEEEKAIVKRGRNAKSGSIPKNTDVQTYNHSTGFEALIGHLYLMKDFDRLENVIFKAIETVEAHS</sequence>
<evidence type="ECO:0000313" key="7">
    <source>
        <dbReference type="Proteomes" id="UP000189761"/>
    </source>
</evidence>
<dbReference type="InterPro" id="IPR008226">
    <property type="entry name" value="Mini3_fam"/>
</dbReference>
<evidence type="ECO:0000256" key="4">
    <source>
        <dbReference type="HAMAP-Rule" id="MF_01468"/>
    </source>
</evidence>
<dbReference type="HAMAP" id="MF_01468">
    <property type="entry name" value="RNase_Mini_III"/>
    <property type="match status" value="1"/>
</dbReference>
<comment type="function">
    <text evidence="4">Involved in correct processing of both the 5' and 3' ends of 23S rRNA precursor. Processes 30S rRNA precursor transcript even in absence of ribonuclease 3 (Rnc); Rnc processes 30S rRNA into smaller rRNA precursors.</text>
</comment>
<evidence type="ECO:0000256" key="1">
    <source>
        <dbReference type="ARBA" id="ARBA00022722"/>
    </source>
</evidence>
<keyword evidence="4" id="KW-0690">Ribosome biogenesis</keyword>
<comment type="subcellular location">
    <subcellularLocation>
        <location evidence="4">Cytoplasm</location>
    </subcellularLocation>
</comment>
<dbReference type="PANTHER" id="PTHR34276:SF1">
    <property type="entry name" value="MINI-RIBONUCLEASE 3"/>
    <property type="match status" value="1"/>
</dbReference>
<dbReference type="PIRSF" id="PIRSF005520">
    <property type="entry name" value="UCP005520"/>
    <property type="match status" value="1"/>
</dbReference>
<keyword evidence="4" id="KW-0963">Cytoplasm</keyword>
<keyword evidence="3 4" id="KW-0378">Hydrolase</keyword>
<dbReference type="InterPro" id="IPR000999">
    <property type="entry name" value="RNase_III_dom"/>
</dbReference>
<accession>A0A8E2IAH8</accession>
<feature type="domain" description="RNase III" evidence="5">
    <location>
        <begin position="9"/>
        <end position="134"/>
    </location>
</feature>
<dbReference type="GO" id="GO:0005737">
    <property type="term" value="C:cytoplasm"/>
    <property type="evidence" value="ECO:0007669"/>
    <property type="project" value="UniProtKB-SubCell"/>
</dbReference>
<evidence type="ECO:0000313" key="6">
    <source>
        <dbReference type="EMBL" id="OOP69312.1"/>
    </source>
</evidence>
<dbReference type="CDD" id="cd00593">
    <property type="entry name" value="RIBOc"/>
    <property type="match status" value="1"/>
</dbReference>
<comment type="similarity">
    <text evidence="4">Belongs to the MrnC RNase family.</text>
</comment>
<proteinExistence type="inferred from homology"/>
<dbReference type="GO" id="GO:0006364">
    <property type="term" value="P:rRNA processing"/>
    <property type="evidence" value="ECO:0007669"/>
    <property type="project" value="UniProtKB-UniRule"/>
</dbReference>
<keyword evidence="4" id="KW-0460">Magnesium</keyword>
<reference evidence="6 7" key="1">
    <citation type="submission" date="2017-01" db="EMBL/GenBank/DDBJ databases">
        <title>Draft genome sequence of Bacillus oleronius.</title>
        <authorList>
            <person name="Allam M."/>
        </authorList>
    </citation>
    <scope>NUCLEOTIDE SEQUENCE [LARGE SCALE GENOMIC DNA]</scope>
    <source>
        <strain evidence="6 7">DSM 9356</strain>
    </source>
</reference>
<keyword evidence="4" id="KW-0694">RNA-binding</keyword>
<dbReference type="Gene3D" id="1.10.1520.10">
    <property type="entry name" value="Ribonuclease III domain"/>
    <property type="match status" value="1"/>
</dbReference>
<protein>
    <recommendedName>
        <fullName evidence="4">Mini-ribonuclease 3</fullName>
        <shortName evidence="4">Mini-3</shortName>
        <shortName evidence="4">Mini-RNase 3</shortName>
        <ecNumber evidence="4">3.1.26.-</ecNumber>
    </recommendedName>
    <alternativeName>
        <fullName evidence="4">Mini-RNase III</fullName>
        <shortName evidence="4">Mini-III</shortName>
    </alternativeName>
</protein>
<dbReference type="SMART" id="SM00535">
    <property type="entry name" value="RIBOc"/>
    <property type="match status" value="1"/>
</dbReference>
<dbReference type="PANTHER" id="PTHR34276">
    <property type="entry name" value="MINI-RIBONUCLEASE 3"/>
    <property type="match status" value="1"/>
</dbReference>
<feature type="active site" evidence="4">
    <location>
        <position position="23"/>
    </location>
</feature>
<dbReference type="EMBL" id="MTLA01000061">
    <property type="protein sequence ID" value="OOP69312.1"/>
    <property type="molecule type" value="Genomic_DNA"/>
</dbReference>
<keyword evidence="1 4" id="KW-0540">Nuclease</keyword>
<dbReference type="Pfam" id="PF00636">
    <property type="entry name" value="Ribonuclease_3"/>
    <property type="match status" value="1"/>
</dbReference>
<dbReference type="EC" id="3.1.26.-" evidence="4"/>
<evidence type="ECO:0000259" key="5">
    <source>
        <dbReference type="SMART" id="SM00535"/>
    </source>
</evidence>
<evidence type="ECO:0000256" key="3">
    <source>
        <dbReference type="ARBA" id="ARBA00022801"/>
    </source>
</evidence>
<comment type="subunit">
    <text evidence="4">Homodimer.</text>
</comment>
<keyword evidence="4" id="KW-0699">rRNA-binding</keyword>
<dbReference type="AlphaFoldDB" id="A0A8E2IAH8"/>
<keyword evidence="7" id="KW-1185">Reference proteome</keyword>
<keyword evidence="4" id="KW-0698">rRNA processing</keyword>
<name>A0A8E2IAH8_9BACI</name>
<dbReference type="GO" id="GO:0004525">
    <property type="term" value="F:ribonuclease III activity"/>
    <property type="evidence" value="ECO:0007669"/>
    <property type="project" value="InterPro"/>
</dbReference>
<organism evidence="6 7">
    <name type="scientific">Heyndrickxia oleronia</name>
    <dbReference type="NCBI Taxonomy" id="38875"/>
    <lineage>
        <taxon>Bacteria</taxon>
        <taxon>Bacillati</taxon>
        <taxon>Bacillota</taxon>
        <taxon>Bacilli</taxon>
        <taxon>Bacillales</taxon>
        <taxon>Bacillaceae</taxon>
        <taxon>Heyndrickxia</taxon>
    </lineage>
</organism>
<dbReference type="InterPro" id="IPR036389">
    <property type="entry name" value="RNase_III_sf"/>
</dbReference>
<evidence type="ECO:0000256" key="2">
    <source>
        <dbReference type="ARBA" id="ARBA00022759"/>
    </source>
</evidence>
<dbReference type="SUPFAM" id="SSF69065">
    <property type="entry name" value="RNase III domain-like"/>
    <property type="match status" value="1"/>
</dbReference>
<keyword evidence="2 4" id="KW-0255">Endonuclease</keyword>
<dbReference type="GO" id="GO:0019843">
    <property type="term" value="F:rRNA binding"/>
    <property type="evidence" value="ECO:0007669"/>
    <property type="project" value="UniProtKB-UniRule"/>
</dbReference>
<comment type="cofactor">
    <cofactor evidence="4">
        <name>Mg(2+)</name>
        <dbReference type="ChEBI" id="CHEBI:18420"/>
    </cofactor>
</comment>
<dbReference type="Proteomes" id="UP000189761">
    <property type="component" value="Unassembled WGS sequence"/>
</dbReference>
<gene>
    <name evidence="4" type="primary">mrnC</name>
    <name evidence="6" type="ORF">BWZ43_05835</name>
</gene>